<dbReference type="AlphaFoldDB" id="A0A286GTG6"/>
<dbReference type="Gene3D" id="1.10.230.10">
    <property type="entry name" value="Cytochrome P450-Terp, domain 2"/>
    <property type="match status" value="1"/>
</dbReference>
<evidence type="ECO:0000313" key="5">
    <source>
        <dbReference type="EMBL" id="SOD98264.1"/>
    </source>
</evidence>
<organism evidence="5 6">
    <name type="scientific">Blastococcus haudaquaticus</name>
    <dbReference type="NCBI Taxonomy" id="1938745"/>
    <lineage>
        <taxon>Bacteria</taxon>
        <taxon>Bacillati</taxon>
        <taxon>Actinomycetota</taxon>
        <taxon>Actinomycetes</taxon>
        <taxon>Geodermatophilales</taxon>
        <taxon>Geodermatophilaceae</taxon>
        <taxon>Blastococcus</taxon>
    </lineage>
</organism>
<dbReference type="InterPro" id="IPR002020">
    <property type="entry name" value="Citrate_synthase"/>
</dbReference>
<keyword evidence="6" id="KW-1185">Reference proteome</keyword>
<evidence type="ECO:0000256" key="1">
    <source>
        <dbReference type="ARBA" id="ARBA00005163"/>
    </source>
</evidence>
<dbReference type="UniPathway" id="UPA00223"/>
<dbReference type="Pfam" id="PF00285">
    <property type="entry name" value="Citrate_synt"/>
    <property type="match status" value="1"/>
</dbReference>
<dbReference type="PANTHER" id="PTHR11739">
    <property type="entry name" value="CITRATE SYNTHASE"/>
    <property type="match status" value="1"/>
</dbReference>
<dbReference type="SUPFAM" id="SSF48256">
    <property type="entry name" value="Citrate synthase"/>
    <property type="match status" value="1"/>
</dbReference>
<dbReference type="RefSeq" id="WP_097183556.1">
    <property type="nucleotide sequence ID" value="NZ_OCNK01000002.1"/>
</dbReference>
<dbReference type="PANTHER" id="PTHR11739:SF4">
    <property type="entry name" value="CITRATE SYNTHASE, PEROXISOMAL"/>
    <property type="match status" value="1"/>
</dbReference>
<dbReference type="CDD" id="cd06100">
    <property type="entry name" value="CCL_ACL-C"/>
    <property type="match status" value="1"/>
</dbReference>
<dbReference type="OrthoDB" id="3284791at2"/>
<protein>
    <recommendedName>
        <fullName evidence="3">citrate synthase (unknown stereospecificity)</fullName>
        <ecNumber evidence="3">2.3.3.16</ecNumber>
    </recommendedName>
</protein>
<dbReference type="Gene3D" id="1.10.580.10">
    <property type="entry name" value="Citrate Synthase, domain 1"/>
    <property type="match status" value="1"/>
</dbReference>
<evidence type="ECO:0000313" key="6">
    <source>
        <dbReference type="Proteomes" id="UP000219482"/>
    </source>
</evidence>
<proteinExistence type="inferred from homology"/>
<dbReference type="InterPro" id="IPR016143">
    <property type="entry name" value="Citrate_synth-like_sm_a-sub"/>
</dbReference>
<evidence type="ECO:0000256" key="3">
    <source>
        <dbReference type="ARBA" id="ARBA00012972"/>
    </source>
</evidence>
<keyword evidence="4" id="KW-0808">Transferase</keyword>
<dbReference type="GO" id="GO:0005975">
    <property type="term" value="P:carbohydrate metabolic process"/>
    <property type="evidence" value="ECO:0007669"/>
    <property type="project" value="TreeGrafter"/>
</dbReference>
<dbReference type="InterPro" id="IPR016142">
    <property type="entry name" value="Citrate_synth-like_lrg_a-sub"/>
</dbReference>
<reference evidence="6" key="1">
    <citation type="submission" date="2017-09" db="EMBL/GenBank/DDBJ databases">
        <authorList>
            <person name="Varghese N."/>
            <person name="Submissions S."/>
        </authorList>
    </citation>
    <scope>NUCLEOTIDE SEQUENCE [LARGE SCALE GENOMIC DNA]</scope>
    <source>
        <strain evidence="6">DSM 44270</strain>
    </source>
</reference>
<dbReference type="Proteomes" id="UP000219482">
    <property type="component" value="Unassembled WGS sequence"/>
</dbReference>
<dbReference type="GO" id="GO:0006099">
    <property type="term" value="P:tricarboxylic acid cycle"/>
    <property type="evidence" value="ECO:0007669"/>
    <property type="project" value="UniProtKB-UniPathway"/>
</dbReference>
<gene>
    <name evidence="5" type="ORF">SAMN06272739_1813</name>
</gene>
<name>A0A286GTG6_9ACTN</name>
<dbReference type="NCBIfam" id="NF004868">
    <property type="entry name" value="PRK06224.1-5"/>
    <property type="match status" value="1"/>
</dbReference>
<dbReference type="GO" id="GO:0005829">
    <property type="term" value="C:cytosol"/>
    <property type="evidence" value="ECO:0007669"/>
    <property type="project" value="TreeGrafter"/>
</dbReference>
<evidence type="ECO:0000256" key="2">
    <source>
        <dbReference type="ARBA" id="ARBA00010566"/>
    </source>
</evidence>
<sequence>MSEHPGYPTALGASSLDSITLLGTDLARDVMGSVGFGELSFWLATQRRPTPGETRVFEAVLAALADHGFTPTAIVTRLTYLSAPDSIQGALAAGLLGGGSRFLGVTEDCGRFLHEVLARVEGGLPTDDAGWDALALETVSAHRAAGRFVPGLGHHVHKQGDPRTPRLVEIATEEGLVGPHLSLFVAIGRVHEQVLGKRLPLNGAGVCGAALADLGLPLELLRGFALLARTAGLIGQLAEELRHPVANDVFLSVDLNNRPVPPDPFVPPPLPAAGDHPSA</sequence>
<accession>A0A286GTG6</accession>
<comment type="similarity">
    <text evidence="2">Belongs to the citrate synthase family.</text>
</comment>
<evidence type="ECO:0000256" key="4">
    <source>
        <dbReference type="ARBA" id="ARBA00022679"/>
    </source>
</evidence>
<dbReference type="EC" id="2.3.3.16" evidence="3"/>
<dbReference type="InterPro" id="IPR036969">
    <property type="entry name" value="Citrate_synthase_sf"/>
</dbReference>
<comment type="pathway">
    <text evidence="1">Carbohydrate metabolism; tricarboxylic acid cycle.</text>
</comment>
<dbReference type="EMBL" id="OCNK01000002">
    <property type="protein sequence ID" value="SOD98264.1"/>
    <property type="molecule type" value="Genomic_DNA"/>
</dbReference>
<dbReference type="GO" id="GO:0036440">
    <property type="term" value="F:citrate synthase activity"/>
    <property type="evidence" value="ECO:0007669"/>
    <property type="project" value="UniProtKB-EC"/>
</dbReference>